<evidence type="ECO:0000256" key="3">
    <source>
        <dbReference type="ARBA" id="ARBA00022452"/>
    </source>
</evidence>
<dbReference type="InterPro" id="IPR036942">
    <property type="entry name" value="Beta-barrel_TonB_sf"/>
</dbReference>
<reference evidence="15" key="1">
    <citation type="submission" date="2017-05" db="EMBL/GenBank/DDBJ databases">
        <authorList>
            <person name="Lin X."/>
        </authorList>
    </citation>
    <scope>NUCLEOTIDE SEQUENCE [LARGE SCALE GENOMIC DNA]</scope>
    <source>
        <strain evidence="15">JLT2012</strain>
    </source>
</reference>
<evidence type="ECO:0000256" key="7">
    <source>
        <dbReference type="ARBA" id="ARBA00023065"/>
    </source>
</evidence>
<keyword evidence="3 11" id="KW-1134">Transmembrane beta strand</keyword>
<evidence type="ECO:0000256" key="11">
    <source>
        <dbReference type="PROSITE-ProRule" id="PRU01360"/>
    </source>
</evidence>
<accession>A0A219B160</accession>
<evidence type="ECO:0000256" key="4">
    <source>
        <dbReference type="ARBA" id="ARBA00022496"/>
    </source>
</evidence>
<dbReference type="PROSITE" id="PS52016">
    <property type="entry name" value="TONB_DEPENDENT_REC_3"/>
    <property type="match status" value="1"/>
</dbReference>
<keyword evidence="7" id="KW-0406">Ion transport</keyword>
<evidence type="ECO:0000256" key="6">
    <source>
        <dbReference type="ARBA" id="ARBA00023004"/>
    </source>
</evidence>
<organism evidence="14 15">
    <name type="scientific">Pacificimonas flava</name>
    <dbReference type="NCBI Taxonomy" id="1234595"/>
    <lineage>
        <taxon>Bacteria</taxon>
        <taxon>Pseudomonadati</taxon>
        <taxon>Pseudomonadota</taxon>
        <taxon>Alphaproteobacteria</taxon>
        <taxon>Sphingomonadales</taxon>
        <taxon>Sphingosinicellaceae</taxon>
        <taxon>Pacificimonas</taxon>
    </lineage>
</organism>
<keyword evidence="5 11" id="KW-0812">Transmembrane</keyword>
<comment type="similarity">
    <text evidence="11">Belongs to the TonB-dependent receptor family.</text>
</comment>
<keyword evidence="15" id="KW-1185">Reference proteome</keyword>
<dbReference type="Pfam" id="PF07715">
    <property type="entry name" value="Plug"/>
    <property type="match status" value="1"/>
</dbReference>
<comment type="subcellular location">
    <subcellularLocation>
        <location evidence="1 11">Cell outer membrane</location>
        <topology evidence="1 11">Multi-pass membrane protein</topology>
    </subcellularLocation>
</comment>
<keyword evidence="6" id="KW-0408">Iron</keyword>
<dbReference type="Proteomes" id="UP000198462">
    <property type="component" value="Unassembled WGS sequence"/>
</dbReference>
<keyword evidence="9 11" id="KW-0472">Membrane</keyword>
<sequence length="706" mass="75881">MGAAPAGGGPSLGSIALFLRTGPDKRMLRGPDVGDHHCPSPLRIPVLDRSHQFQMLPGAAQKSVAPVAAERRLDQGVLGQRSQQLPKTRIAAGFDKRAVKLAVQQRNPFEVGRFRLHDIAYFLSQEAQTLAVGIIGIFRRARGRKTLQQDPQLIDLPDVLGGIFGNERAAVGDQLHKAFRSQTAKRFAHRSAAGADAFGQSVGGQMRARLEAAARNAGADTSIGFVYGVGSHTHLSRPLLHFAYYRVNYVDSLTGFPHGRYVDSASEAYNCIQSRQSALVRRGGPMKVSLVAVFLAGTAAAAPALAQSAAVEPAPPVAVAPDTDGRAIDVIVVTAQRRAESLQDVPVSVAAFTGDIVEAAGAVNLTDLNGLSPNVVFQPEGLVPNIPMIAIRGMSSSDPDPNADPKVSTIIDGVYVPYAAGTMLDLFDIERIEVLKGPQGVLFGKNNLAGTINVVTSRPTVDPGAEIRGTIGSFGLRQLRAKVNSGEFLNGLFAAKASLNLRRYDGYSDNVVTGNELNTNDVDAYRVALRFSPAPVFESTITLDGLDDETFGPAPHVVDNGDPRYDLLPAEARNDIRKSAILFDPYSRTDTFGVAWESDLEVGDGTVTLVLGYRDLDYETLGDFDGLTEPDPGFEVNRAFEGESKSAELRYTSPVGGLIDFVAGLYWAEDDSFRVIGFVPRPRSSASPRWNRHPAHSPRSAWRTYI</sequence>
<dbReference type="PANTHER" id="PTHR32552">
    <property type="entry name" value="FERRICHROME IRON RECEPTOR-RELATED"/>
    <property type="match status" value="1"/>
</dbReference>
<evidence type="ECO:0000256" key="5">
    <source>
        <dbReference type="ARBA" id="ARBA00022692"/>
    </source>
</evidence>
<protein>
    <recommendedName>
        <fullName evidence="13">TonB-dependent receptor plug domain-containing protein</fullName>
    </recommendedName>
</protein>
<dbReference type="PANTHER" id="PTHR32552:SF81">
    <property type="entry name" value="TONB-DEPENDENT OUTER MEMBRANE RECEPTOR"/>
    <property type="match status" value="1"/>
</dbReference>
<dbReference type="InterPro" id="IPR012910">
    <property type="entry name" value="Plug_dom"/>
</dbReference>
<name>A0A219B160_9SPHN</name>
<keyword evidence="10 11" id="KW-0998">Cell outer membrane</keyword>
<evidence type="ECO:0000256" key="8">
    <source>
        <dbReference type="ARBA" id="ARBA00023077"/>
    </source>
</evidence>
<evidence type="ECO:0000313" key="15">
    <source>
        <dbReference type="Proteomes" id="UP000198462"/>
    </source>
</evidence>
<dbReference type="AlphaFoldDB" id="A0A219B160"/>
<keyword evidence="2 11" id="KW-0813">Transport</keyword>
<comment type="caution">
    <text evidence="14">The sequence shown here is derived from an EMBL/GenBank/DDBJ whole genome shotgun (WGS) entry which is preliminary data.</text>
</comment>
<keyword evidence="4" id="KW-0410">Iron transport</keyword>
<evidence type="ECO:0000256" key="2">
    <source>
        <dbReference type="ARBA" id="ARBA00022448"/>
    </source>
</evidence>
<feature type="region of interest" description="Disordered" evidence="12">
    <location>
        <begin position="683"/>
        <end position="706"/>
    </location>
</feature>
<evidence type="ECO:0000259" key="13">
    <source>
        <dbReference type="Pfam" id="PF07715"/>
    </source>
</evidence>
<evidence type="ECO:0000256" key="12">
    <source>
        <dbReference type="SAM" id="MobiDB-lite"/>
    </source>
</evidence>
<proteinExistence type="inferred from homology"/>
<keyword evidence="8" id="KW-0798">TonB box</keyword>
<evidence type="ECO:0000256" key="10">
    <source>
        <dbReference type="ARBA" id="ARBA00023237"/>
    </source>
</evidence>
<evidence type="ECO:0000256" key="9">
    <source>
        <dbReference type="ARBA" id="ARBA00023136"/>
    </source>
</evidence>
<feature type="domain" description="TonB-dependent receptor plug" evidence="13">
    <location>
        <begin position="342"/>
        <end position="451"/>
    </location>
</feature>
<dbReference type="SUPFAM" id="SSF56935">
    <property type="entry name" value="Porins"/>
    <property type="match status" value="1"/>
</dbReference>
<evidence type="ECO:0000313" key="14">
    <source>
        <dbReference type="EMBL" id="OWV31934.1"/>
    </source>
</evidence>
<gene>
    <name evidence="14" type="ORF">B5C34_15690</name>
</gene>
<dbReference type="EMBL" id="NFZT01000007">
    <property type="protein sequence ID" value="OWV31934.1"/>
    <property type="molecule type" value="Genomic_DNA"/>
</dbReference>
<evidence type="ECO:0000256" key="1">
    <source>
        <dbReference type="ARBA" id="ARBA00004571"/>
    </source>
</evidence>
<dbReference type="GO" id="GO:0006826">
    <property type="term" value="P:iron ion transport"/>
    <property type="evidence" value="ECO:0007669"/>
    <property type="project" value="UniProtKB-KW"/>
</dbReference>
<dbReference type="Gene3D" id="2.40.170.20">
    <property type="entry name" value="TonB-dependent receptor, beta-barrel domain"/>
    <property type="match status" value="1"/>
</dbReference>
<dbReference type="InterPro" id="IPR039426">
    <property type="entry name" value="TonB-dep_rcpt-like"/>
</dbReference>
<dbReference type="GO" id="GO:0009279">
    <property type="term" value="C:cell outer membrane"/>
    <property type="evidence" value="ECO:0007669"/>
    <property type="project" value="UniProtKB-SubCell"/>
</dbReference>